<dbReference type="GO" id="GO:0003723">
    <property type="term" value="F:RNA binding"/>
    <property type="evidence" value="ECO:0007669"/>
    <property type="project" value="InterPro"/>
</dbReference>
<accession>A0A2P2BW84</accession>
<protein>
    <submittedName>
        <fullName evidence="4">Guanyl-specific ribonuclease St (RNase St)</fullName>
    </submittedName>
</protein>
<gene>
    <name evidence="4" type="ORF">NOCA2120023</name>
</gene>
<name>A0A2P2BW84_9ZZZZ</name>
<reference evidence="4" key="1">
    <citation type="submission" date="2015-08" db="EMBL/GenBank/DDBJ databases">
        <authorList>
            <person name="Babu N.S."/>
            <person name="Beckwith C.J."/>
            <person name="Beseler K.G."/>
            <person name="Brison A."/>
            <person name="Carone J.V."/>
            <person name="Caskin T.P."/>
            <person name="Diamond M."/>
            <person name="Durham M.E."/>
            <person name="Foxe J.M."/>
            <person name="Go M."/>
            <person name="Henderson B.A."/>
            <person name="Jones I.B."/>
            <person name="McGettigan J.A."/>
            <person name="Micheletti S.J."/>
            <person name="Nasrallah M.E."/>
            <person name="Ortiz D."/>
            <person name="Piller C.R."/>
            <person name="Privatt S.R."/>
            <person name="Schneider S.L."/>
            <person name="Sharp S."/>
            <person name="Smith T.C."/>
            <person name="Stanton J.D."/>
            <person name="Ullery H.E."/>
            <person name="Wilson R.J."/>
            <person name="Serrano M.G."/>
            <person name="Buck G."/>
            <person name="Lee V."/>
            <person name="Wang Y."/>
            <person name="Carvalho R."/>
            <person name="Voegtly L."/>
            <person name="Shi R."/>
            <person name="Duckworth R."/>
            <person name="Johnson A."/>
            <person name="Loviza R."/>
            <person name="Walstead R."/>
            <person name="Shah Z."/>
            <person name="Kiflezghi M."/>
            <person name="Wade K."/>
            <person name="Ball S.L."/>
            <person name="Bradley K.W."/>
            <person name="Asai D.J."/>
            <person name="Bowman C.A."/>
            <person name="Russell D.A."/>
            <person name="Pope W.H."/>
            <person name="Jacobs-Sera D."/>
            <person name="Hendrix R.W."/>
            <person name="Hatfull G.F."/>
        </authorList>
    </citation>
    <scope>NUCLEOTIDE SEQUENCE</scope>
</reference>
<feature type="compositionally biased region" description="Polar residues" evidence="3">
    <location>
        <begin position="31"/>
        <end position="48"/>
    </location>
</feature>
<keyword evidence="2" id="KW-0378">Hydrolase</keyword>
<dbReference type="SUPFAM" id="SSF53933">
    <property type="entry name" value="Microbial ribonucleases"/>
    <property type="match status" value="1"/>
</dbReference>
<dbReference type="Pfam" id="PF00545">
    <property type="entry name" value="Ribonuclease"/>
    <property type="match status" value="1"/>
</dbReference>
<sequence>MTAPSRRALTTLALAVAMALLLWWVQGNQSDNGSADPSTADPGSSAVTGTLDDASGLPVVSVDELPAEAEEMLRLIDEGGPYPESRDGVRFENREGILPDETRGYYHEYTVATPGSDDRGARRIVAGDGGEFYYTDDHYDSFRRIAR</sequence>
<evidence type="ECO:0000256" key="2">
    <source>
        <dbReference type="ARBA" id="ARBA00022801"/>
    </source>
</evidence>
<evidence type="ECO:0000313" key="4">
    <source>
        <dbReference type="EMBL" id="CUR53990.1"/>
    </source>
</evidence>
<evidence type="ECO:0000256" key="1">
    <source>
        <dbReference type="ARBA" id="ARBA00022722"/>
    </source>
</evidence>
<keyword evidence="1" id="KW-0540">Nuclease</keyword>
<organism evidence="4">
    <name type="scientific">metagenome</name>
    <dbReference type="NCBI Taxonomy" id="256318"/>
    <lineage>
        <taxon>unclassified sequences</taxon>
        <taxon>metagenomes</taxon>
    </lineage>
</organism>
<dbReference type="GO" id="GO:0016787">
    <property type="term" value="F:hydrolase activity"/>
    <property type="evidence" value="ECO:0007669"/>
    <property type="project" value="UniProtKB-KW"/>
</dbReference>
<dbReference type="EMBL" id="CZKA01000004">
    <property type="protein sequence ID" value="CUR53990.1"/>
    <property type="molecule type" value="Genomic_DNA"/>
</dbReference>
<proteinExistence type="predicted"/>
<feature type="region of interest" description="Disordered" evidence="3">
    <location>
        <begin position="31"/>
        <end position="58"/>
    </location>
</feature>
<dbReference type="AlphaFoldDB" id="A0A2P2BW84"/>
<dbReference type="GO" id="GO:0004521">
    <property type="term" value="F:RNA endonuclease activity"/>
    <property type="evidence" value="ECO:0007669"/>
    <property type="project" value="InterPro"/>
</dbReference>
<dbReference type="InterPro" id="IPR000026">
    <property type="entry name" value="N1-like"/>
</dbReference>
<dbReference type="InterPro" id="IPR016191">
    <property type="entry name" value="Ribonuclease/ribotoxin"/>
</dbReference>
<dbReference type="Gene3D" id="3.10.450.30">
    <property type="entry name" value="Microbial ribonucleases"/>
    <property type="match status" value="1"/>
</dbReference>
<evidence type="ECO:0000256" key="3">
    <source>
        <dbReference type="SAM" id="MobiDB-lite"/>
    </source>
</evidence>